<evidence type="ECO:0000313" key="3">
    <source>
        <dbReference type="Proteomes" id="UP001197093"/>
    </source>
</evidence>
<keyword evidence="3" id="KW-1185">Reference proteome</keyword>
<accession>A0AAD4F7J8</accession>
<comment type="caution">
    <text evidence="2">The sequence shown here is derived from an EMBL/GenBank/DDBJ whole genome shotgun (WGS) entry which is preliminary data.</text>
</comment>
<gene>
    <name evidence="2" type="ORF">NEMBOFW57_004514</name>
</gene>
<reference evidence="2" key="1">
    <citation type="submission" date="2023-02" db="EMBL/GenBank/DDBJ databases">
        <authorList>
            <person name="Palmer J.M."/>
        </authorList>
    </citation>
    <scope>NUCLEOTIDE SEQUENCE</scope>
    <source>
        <strain evidence="2">FW57</strain>
    </source>
</reference>
<proteinExistence type="predicted"/>
<name>A0AAD4F7J8_9PEZI</name>
<organism evidence="2 3">
    <name type="scientific">Staphylotrichum longicolle</name>
    <dbReference type="NCBI Taxonomy" id="669026"/>
    <lineage>
        <taxon>Eukaryota</taxon>
        <taxon>Fungi</taxon>
        <taxon>Dikarya</taxon>
        <taxon>Ascomycota</taxon>
        <taxon>Pezizomycotina</taxon>
        <taxon>Sordariomycetes</taxon>
        <taxon>Sordariomycetidae</taxon>
        <taxon>Sordariales</taxon>
        <taxon>Chaetomiaceae</taxon>
        <taxon>Staphylotrichum</taxon>
    </lineage>
</organism>
<feature type="compositionally biased region" description="Gly residues" evidence="1">
    <location>
        <begin position="126"/>
        <end position="143"/>
    </location>
</feature>
<evidence type="ECO:0000256" key="1">
    <source>
        <dbReference type="SAM" id="MobiDB-lite"/>
    </source>
</evidence>
<dbReference type="Proteomes" id="UP001197093">
    <property type="component" value="Unassembled WGS sequence"/>
</dbReference>
<dbReference type="AlphaFoldDB" id="A0AAD4F7J8"/>
<dbReference type="EMBL" id="JAHCVI010000001">
    <property type="protein sequence ID" value="KAG7294441.1"/>
    <property type="molecule type" value="Genomic_DNA"/>
</dbReference>
<protein>
    <submittedName>
        <fullName evidence="2">Uncharacterized protein</fullName>
    </submittedName>
</protein>
<evidence type="ECO:0000313" key="2">
    <source>
        <dbReference type="EMBL" id="KAG7294441.1"/>
    </source>
</evidence>
<feature type="region of interest" description="Disordered" evidence="1">
    <location>
        <begin position="92"/>
        <end position="143"/>
    </location>
</feature>
<sequence length="143" mass="14723">MPLQDWHPVLTLLLRLTLPALSLLCRTLLKLLQVLFWTAACVLYQAYLLAEGGQYRGSAAVVTIRWGRDDHWGLIGVPARVGVRAVVRTTRGGGVEGHDDDGGARAAGGGPGSSSFACGWQREGNGEGGGGAGADAGVGAGDV</sequence>